<evidence type="ECO:0000313" key="2">
    <source>
        <dbReference type="Proteomes" id="UP000271098"/>
    </source>
</evidence>
<dbReference type="PANTHER" id="PTHR10983">
    <property type="entry name" value="1-ACYLGLYCEROL-3-PHOSPHATE ACYLTRANSFERASE-RELATED"/>
    <property type="match status" value="1"/>
</dbReference>
<dbReference type="OrthoDB" id="186786at2759"/>
<sequence length="98" mass="11327">MGHFITSAVYDDKTILLFPEGTDRGERAVRLSDEFAKEHGLPIYNFVLHPRTTGFTYMMRLMRESKCLIFINFAGVLRVLLLKLDEATDEFFPSMYGN</sequence>
<evidence type="ECO:0000313" key="1">
    <source>
        <dbReference type="EMBL" id="VDN42928.1"/>
    </source>
</evidence>
<dbReference type="Proteomes" id="UP000271098">
    <property type="component" value="Unassembled WGS sequence"/>
</dbReference>
<dbReference type="GO" id="GO:0005783">
    <property type="term" value="C:endoplasmic reticulum"/>
    <property type="evidence" value="ECO:0007669"/>
    <property type="project" value="TreeGrafter"/>
</dbReference>
<name>A0A183EU65_9BILA</name>
<reference evidence="1 2" key="2">
    <citation type="submission" date="2018-11" db="EMBL/GenBank/DDBJ databases">
        <authorList>
            <consortium name="Pathogen Informatics"/>
        </authorList>
    </citation>
    <scope>NUCLEOTIDE SEQUENCE [LARGE SCALE GENOMIC DNA]</scope>
</reference>
<dbReference type="GO" id="GO:0036149">
    <property type="term" value="P:phosphatidylinositol acyl-chain remodeling"/>
    <property type="evidence" value="ECO:0007669"/>
    <property type="project" value="TreeGrafter"/>
</dbReference>
<dbReference type="GO" id="GO:0016746">
    <property type="term" value="F:acyltransferase activity"/>
    <property type="evidence" value="ECO:0007669"/>
    <property type="project" value="TreeGrafter"/>
</dbReference>
<reference evidence="3" key="1">
    <citation type="submission" date="2016-06" db="UniProtKB">
        <authorList>
            <consortium name="WormBaseParasite"/>
        </authorList>
    </citation>
    <scope>IDENTIFICATION</scope>
</reference>
<dbReference type="WBParaSite" id="GPUH_0002453601-mRNA-1">
    <property type="protein sequence ID" value="GPUH_0002453601-mRNA-1"/>
    <property type="gene ID" value="GPUH_0002453601"/>
</dbReference>
<accession>A0A183EU65</accession>
<gene>
    <name evidence="1" type="ORF">GPUH_LOCUS24507</name>
</gene>
<keyword evidence="2" id="KW-1185">Reference proteome</keyword>
<dbReference type="PANTHER" id="PTHR10983:SF16">
    <property type="entry name" value="LYSOCARDIOLIPIN ACYLTRANSFERASE 1"/>
    <property type="match status" value="1"/>
</dbReference>
<protein>
    <submittedName>
        <fullName evidence="3">PlsC domain-containing protein</fullName>
    </submittedName>
</protein>
<proteinExistence type="predicted"/>
<dbReference type="EMBL" id="UYRT01101375">
    <property type="protein sequence ID" value="VDN42928.1"/>
    <property type="molecule type" value="Genomic_DNA"/>
</dbReference>
<evidence type="ECO:0000313" key="3">
    <source>
        <dbReference type="WBParaSite" id="GPUH_0002453601-mRNA-1"/>
    </source>
</evidence>
<dbReference type="AlphaFoldDB" id="A0A183EU65"/>
<organism evidence="3">
    <name type="scientific">Gongylonema pulchrum</name>
    <dbReference type="NCBI Taxonomy" id="637853"/>
    <lineage>
        <taxon>Eukaryota</taxon>
        <taxon>Metazoa</taxon>
        <taxon>Ecdysozoa</taxon>
        <taxon>Nematoda</taxon>
        <taxon>Chromadorea</taxon>
        <taxon>Rhabditida</taxon>
        <taxon>Spirurina</taxon>
        <taxon>Spiruromorpha</taxon>
        <taxon>Spiruroidea</taxon>
        <taxon>Gongylonematidae</taxon>
        <taxon>Gongylonema</taxon>
    </lineage>
</organism>